<evidence type="ECO:0000256" key="1">
    <source>
        <dbReference type="ARBA" id="ARBA00023054"/>
    </source>
</evidence>
<feature type="coiled-coil region" evidence="2">
    <location>
        <begin position="24"/>
        <end position="72"/>
    </location>
</feature>
<dbReference type="HOGENOM" id="CLU_2370846_0_0_5"/>
<evidence type="ECO:0000313" key="3">
    <source>
        <dbReference type="EMBL" id="CDM61357.1"/>
    </source>
</evidence>
<dbReference type="Gene3D" id="1.20.5.170">
    <property type="match status" value="1"/>
</dbReference>
<proteinExistence type="predicted"/>
<keyword evidence="4" id="KW-1185">Reference proteome</keyword>
<dbReference type="AlphaFoldDB" id="W6RJM1"/>
<gene>
    <name evidence="3" type="ORF">LPU83_pLPU83c_0795</name>
</gene>
<evidence type="ECO:0008006" key="5">
    <source>
        <dbReference type="Google" id="ProtNLM"/>
    </source>
</evidence>
<dbReference type="GO" id="GO:0043093">
    <property type="term" value="P:FtsZ-dependent cytokinesis"/>
    <property type="evidence" value="ECO:0007669"/>
    <property type="project" value="InterPro"/>
</dbReference>
<reference evidence="3" key="1">
    <citation type="submission" date="2013-11" db="EMBL/GenBank/DDBJ databases">
        <title>Draft genome sequence of the broad-host-range Rhizobium sp. LPU83 strain, a member of the low-genetic diversity Oregon-like Rhizobium sp. group.</title>
        <authorList>
            <person name="Wibberg D."/>
            <person name="Puehler A."/>
            <person name="Schlueter A."/>
        </authorList>
    </citation>
    <scope>NUCLEOTIDE SEQUENCE [LARGE SCALE GENOMIC DNA]</scope>
    <source>
        <strain evidence="3">LPU83</strain>
        <plasmid evidence="3">pLPU83c</plasmid>
    </source>
</reference>
<dbReference type="Proteomes" id="UP000019443">
    <property type="component" value="Plasmid pLPU83c"/>
</dbReference>
<dbReference type="PATRIC" id="fig|348824.6.peg.5570"/>
<geneLocation type="plasmid" evidence="3 4">
    <name>pLPU83c</name>
</geneLocation>
<keyword evidence="1 2" id="KW-0175">Coiled coil</keyword>
<organism evidence="3 4">
    <name type="scientific">Rhizobium favelukesii</name>
    <dbReference type="NCBI Taxonomy" id="348824"/>
    <lineage>
        <taxon>Bacteria</taxon>
        <taxon>Pseudomonadati</taxon>
        <taxon>Pseudomonadota</taxon>
        <taxon>Alphaproteobacteria</taxon>
        <taxon>Hyphomicrobiales</taxon>
        <taxon>Rhizobiaceae</taxon>
        <taxon>Rhizobium/Agrobacterium group</taxon>
        <taxon>Rhizobium</taxon>
    </lineage>
</organism>
<evidence type="ECO:0000313" key="4">
    <source>
        <dbReference type="Proteomes" id="UP000019443"/>
    </source>
</evidence>
<keyword evidence="3" id="KW-0614">Plasmid</keyword>
<dbReference type="GO" id="GO:0090529">
    <property type="term" value="P:cell septum assembly"/>
    <property type="evidence" value="ECO:0007669"/>
    <property type="project" value="InterPro"/>
</dbReference>
<protein>
    <recommendedName>
        <fullName evidence="5">DUF904 domain-containing protein</fullName>
    </recommendedName>
</protein>
<dbReference type="RefSeq" id="WP_024317798.1">
    <property type="nucleotide sequence ID" value="NZ_JAIRAY010000066.1"/>
</dbReference>
<dbReference type="InterPro" id="IPR009252">
    <property type="entry name" value="Cell_div_ZapB"/>
</dbReference>
<name>W6RJM1_9HYPH</name>
<sequence length="95" mass="11033">MTKKRLRSSEHADTLSLNALRSLVAGLVDQVTALSAEVKELRTENAALREENAELRLENTRLKVDNQLLRDEIARLRTCRHARPFARPAWRRQRM</sequence>
<dbReference type="Pfam" id="PF06005">
    <property type="entry name" value="ZapB"/>
    <property type="match status" value="1"/>
</dbReference>
<evidence type="ECO:0000256" key="2">
    <source>
        <dbReference type="SAM" id="Coils"/>
    </source>
</evidence>
<dbReference type="KEGG" id="rhl:LPU83_pLPU83c_0795"/>
<accession>W6RJM1</accession>
<dbReference type="EMBL" id="HG916854">
    <property type="protein sequence ID" value="CDM61357.1"/>
    <property type="molecule type" value="Genomic_DNA"/>
</dbReference>
<dbReference type="GO" id="GO:0005737">
    <property type="term" value="C:cytoplasm"/>
    <property type="evidence" value="ECO:0007669"/>
    <property type="project" value="InterPro"/>
</dbReference>